<dbReference type="SMART" id="SM00397">
    <property type="entry name" value="t_SNARE"/>
    <property type="match status" value="1"/>
</dbReference>
<dbReference type="GO" id="GO:0005737">
    <property type="term" value="C:cytoplasm"/>
    <property type="evidence" value="ECO:0007669"/>
    <property type="project" value="UniProtKB-ARBA"/>
</dbReference>
<feature type="domain" description="T-SNARE coiled-coil homology" evidence="9">
    <location>
        <begin position="134"/>
        <end position="196"/>
    </location>
</feature>
<evidence type="ECO:0000256" key="8">
    <source>
        <dbReference type="SAM" id="Phobius"/>
    </source>
</evidence>
<keyword evidence="3 8" id="KW-0812">Transmembrane</keyword>
<keyword evidence="4 8" id="KW-1133">Transmembrane helix</keyword>
<dbReference type="EMBL" id="CAJNNW010025201">
    <property type="protein sequence ID" value="CAE8676172.1"/>
    <property type="molecule type" value="Genomic_DNA"/>
</dbReference>
<dbReference type="AlphaFoldDB" id="A0A813J8M9"/>
<evidence type="ECO:0000256" key="2">
    <source>
        <dbReference type="ARBA" id="ARBA00022448"/>
    </source>
</evidence>
<feature type="coiled-coil region" evidence="6">
    <location>
        <begin position="172"/>
        <end position="199"/>
    </location>
</feature>
<dbReference type="GO" id="GO:0016020">
    <property type="term" value="C:membrane"/>
    <property type="evidence" value="ECO:0007669"/>
    <property type="project" value="UniProtKB-SubCell"/>
</dbReference>
<keyword evidence="2" id="KW-0813">Transport</keyword>
<dbReference type="Gene3D" id="1.20.5.110">
    <property type="match status" value="1"/>
</dbReference>
<feature type="transmembrane region" description="Helical" evidence="8">
    <location>
        <begin position="202"/>
        <end position="222"/>
    </location>
</feature>
<proteinExistence type="predicted"/>
<reference evidence="10" key="1">
    <citation type="submission" date="2021-02" db="EMBL/GenBank/DDBJ databases">
        <authorList>
            <person name="Dougan E. K."/>
            <person name="Rhodes N."/>
            <person name="Thang M."/>
            <person name="Chan C."/>
        </authorList>
    </citation>
    <scope>NUCLEOTIDE SEQUENCE</scope>
</reference>
<sequence length="223" mass="24609">VGNSEHDRKPEARTAALLRGQLAQLRQDVVHLQQSLMGMSQNIQASNITRKELSRRGDMLNTRLDRGAIFALEAALRELDVLAQLSDQADRLQEAVRSGVRRQVDGSDPPWKEAGRGSSHEPVPSAGNLMSMSEQETVNQEETLDFLSGSIANLKQMGGGISQEIDLHCSLLGDMEGQADNATGRIQNQQKKLQELSQHSELCCLWVCICVMIVAIFVLLVFF</sequence>
<name>A0A813J8M9_POLGL</name>
<accession>A0A813J8M9</accession>
<dbReference type="PROSITE" id="PS50192">
    <property type="entry name" value="T_SNARE"/>
    <property type="match status" value="1"/>
</dbReference>
<keyword evidence="5 8" id="KW-0472">Membrane</keyword>
<dbReference type="GO" id="GO:0012505">
    <property type="term" value="C:endomembrane system"/>
    <property type="evidence" value="ECO:0007669"/>
    <property type="project" value="UniProtKB-ARBA"/>
</dbReference>
<feature type="compositionally biased region" description="Basic and acidic residues" evidence="7">
    <location>
        <begin position="102"/>
        <end position="119"/>
    </location>
</feature>
<organism evidence="10 11">
    <name type="scientific">Polarella glacialis</name>
    <name type="common">Dinoflagellate</name>
    <dbReference type="NCBI Taxonomy" id="89957"/>
    <lineage>
        <taxon>Eukaryota</taxon>
        <taxon>Sar</taxon>
        <taxon>Alveolata</taxon>
        <taxon>Dinophyceae</taxon>
        <taxon>Suessiales</taxon>
        <taxon>Suessiaceae</taxon>
        <taxon>Polarella</taxon>
    </lineage>
</organism>
<dbReference type="InterPro" id="IPR000727">
    <property type="entry name" value="T_SNARE_dom"/>
</dbReference>
<dbReference type="SUPFAM" id="SSF58038">
    <property type="entry name" value="SNARE fusion complex"/>
    <property type="match status" value="1"/>
</dbReference>
<evidence type="ECO:0000256" key="6">
    <source>
        <dbReference type="SAM" id="Coils"/>
    </source>
</evidence>
<evidence type="ECO:0000256" key="7">
    <source>
        <dbReference type="SAM" id="MobiDB-lite"/>
    </source>
</evidence>
<feature type="region of interest" description="Disordered" evidence="7">
    <location>
        <begin position="96"/>
        <end position="126"/>
    </location>
</feature>
<feature type="non-terminal residue" evidence="10">
    <location>
        <position position="223"/>
    </location>
</feature>
<protein>
    <recommendedName>
        <fullName evidence="9">t-SNARE coiled-coil homology domain-containing protein</fullName>
    </recommendedName>
</protein>
<evidence type="ECO:0000256" key="5">
    <source>
        <dbReference type="ARBA" id="ARBA00023136"/>
    </source>
</evidence>
<dbReference type="Proteomes" id="UP000626109">
    <property type="component" value="Unassembled WGS sequence"/>
</dbReference>
<evidence type="ECO:0000259" key="9">
    <source>
        <dbReference type="PROSITE" id="PS50192"/>
    </source>
</evidence>
<evidence type="ECO:0000256" key="3">
    <source>
        <dbReference type="ARBA" id="ARBA00022692"/>
    </source>
</evidence>
<dbReference type="CDD" id="cd15841">
    <property type="entry name" value="SNARE_Qc"/>
    <property type="match status" value="1"/>
</dbReference>
<feature type="coiled-coil region" evidence="6">
    <location>
        <begin position="15"/>
        <end position="42"/>
    </location>
</feature>
<gene>
    <name evidence="10" type="ORF">PGLA2088_LOCUS19751</name>
</gene>
<evidence type="ECO:0000256" key="1">
    <source>
        <dbReference type="ARBA" id="ARBA00004167"/>
    </source>
</evidence>
<comment type="caution">
    <text evidence="10">The sequence shown here is derived from an EMBL/GenBank/DDBJ whole genome shotgun (WGS) entry which is preliminary data.</text>
</comment>
<dbReference type="PANTHER" id="PTHR12791">
    <property type="entry name" value="GOLGI SNARE BET1-RELATED"/>
    <property type="match status" value="1"/>
</dbReference>
<comment type="subcellular location">
    <subcellularLocation>
        <location evidence="1">Membrane</location>
        <topology evidence="1">Single-pass membrane protein</topology>
    </subcellularLocation>
</comment>
<evidence type="ECO:0000313" key="11">
    <source>
        <dbReference type="Proteomes" id="UP000626109"/>
    </source>
</evidence>
<evidence type="ECO:0000256" key="4">
    <source>
        <dbReference type="ARBA" id="ARBA00022989"/>
    </source>
</evidence>
<keyword evidence="6" id="KW-0175">Coiled coil</keyword>
<evidence type="ECO:0000313" key="10">
    <source>
        <dbReference type="EMBL" id="CAE8676172.1"/>
    </source>
</evidence>